<gene>
    <name evidence="1" type="ORF">ABB25_06015</name>
</gene>
<keyword evidence="2" id="KW-1185">Reference proteome</keyword>
<dbReference type="PATRIC" id="fig|266128.3.peg.2871"/>
<evidence type="ECO:0008006" key="3">
    <source>
        <dbReference type="Google" id="ProtNLM"/>
    </source>
</evidence>
<proteinExistence type="predicted"/>
<name>A0A0R0BYY3_9GAMM</name>
<protein>
    <recommendedName>
        <fullName evidence="3">RiboL-PSP-HEPN domain-containing protein</fullName>
    </recommendedName>
</protein>
<dbReference type="Proteomes" id="UP000051254">
    <property type="component" value="Unassembled WGS sequence"/>
</dbReference>
<dbReference type="RefSeq" id="WP_057664945.1">
    <property type="nucleotide sequence ID" value="NZ_LDJH01000009.1"/>
</dbReference>
<reference evidence="1 2" key="1">
    <citation type="submission" date="2015-05" db="EMBL/GenBank/DDBJ databases">
        <title>Genome sequencing and analysis of members of genus Stenotrophomonas.</title>
        <authorList>
            <person name="Patil P.P."/>
            <person name="Midha S."/>
            <person name="Patil P.B."/>
        </authorList>
    </citation>
    <scope>NUCLEOTIDE SEQUENCE [LARGE SCALE GENOMIC DNA]</scope>
    <source>
        <strain evidence="1 2">DSM 17805</strain>
    </source>
</reference>
<evidence type="ECO:0000313" key="1">
    <source>
        <dbReference type="EMBL" id="KRG58711.1"/>
    </source>
</evidence>
<dbReference type="EMBL" id="LDJH01000009">
    <property type="protein sequence ID" value="KRG58711.1"/>
    <property type="molecule type" value="Genomic_DNA"/>
</dbReference>
<organism evidence="1 2">
    <name type="scientific">Stenotrophomonas koreensis</name>
    <dbReference type="NCBI Taxonomy" id="266128"/>
    <lineage>
        <taxon>Bacteria</taxon>
        <taxon>Pseudomonadati</taxon>
        <taxon>Pseudomonadota</taxon>
        <taxon>Gammaproteobacteria</taxon>
        <taxon>Lysobacterales</taxon>
        <taxon>Lysobacteraceae</taxon>
        <taxon>Stenotrophomonas</taxon>
    </lineage>
</organism>
<comment type="caution">
    <text evidence="1">The sequence shown here is derived from an EMBL/GenBank/DDBJ whole genome shotgun (WGS) entry which is preliminary data.</text>
</comment>
<sequence>MDIDNSMLQWSQTVYGVAHSLHLANSIKLGNLTTLIESLSAAERWNQSDLGFTSSLPTKDFRDGSINLDGKDHGEVFGILSENIVKILFVNLAVLADECLNQLITEAGATPPNYLTSKVEWVKSKIDAKYEWAANGMLELCALRNAVVHNGGKINKSVVDILQKAGVGDAKLGHEVSLSFSDLFRYRRALRTVIGELQKLKKNS</sequence>
<dbReference type="AlphaFoldDB" id="A0A0R0BYY3"/>
<accession>A0A0R0BYY3</accession>
<dbReference type="OrthoDB" id="7058400at2"/>
<evidence type="ECO:0000313" key="2">
    <source>
        <dbReference type="Proteomes" id="UP000051254"/>
    </source>
</evidence>